<comment type="caution">
    <text evidence="2">The sequence shown here is derived from an EMBL/GenBank/DDBJ whole genome shotgun (WGS) entry which is preliminary data.</text>
</comment>
<accession>A0A923MDA7</accession>
<dbReference type="RefSeq" id="WP_187083810.1">
    <property type="nucleotide sequence ID" value="NZ_JACORU010000010.1"/>
</dbReference>
<feature type="transmembrane region" description="Helical" evidence="1">
    <location>
        <begin position="13"/>
        <end position="33"/>
    </location>
</feature>
<name>A0A923MDA7_9BURK</name>
<gene>
    <name evidence="2" type="ORF">H8R02_22840</name>
</gene>
<sequence length="292" mass="32580">MGDYWLTQFALEALGWFFIGAFGLALLLATWLPKGVKAKLIAVAVLLGVTAVPVVNQYREYQRAQAAAAAYKARLQAARALLAQRCAQAGEKIYKTVQGARGVFLTNLRPFDDMSRPTEALDPAGDGSTGPAYITTFFAGRSQENSWSTTGRNRIGAYEFVETQADDGEIVRYSDERKNLAEEDLFFEKLSSTRVPRRSARFGIEWSNISTPDDKQLWIAGNRIRVMDLDTQEVIAERVAYVMDQGQGSTSGERSPWSFALYNACPELPKLHGRYPQNYGLTRNFVEKVLKP</sequence>
<protein>
    <submittedName>
        <fullName evidence="2">Uncharacterized protein</fullName>
    </submittedName>
</protein>
<dbReference type="Proteomes" id="UP000596827">
    <property type="component" value="Unassembled WGS sequence"/>
</dbReference>
<evidence type="ECO:0000313" key="3">
    <source>
        <dbReference type="Proteomes" id="UP000596827"/>
    </source>
</evidence>
<reference evidence="2" key="1">
    <citation type="submission" date="2020-08" db="EMBL/GenBank/DDBJ databases">
        <title>Ramlibacter sp. GTP1 16S ribosomal RNA gene genome sequencing and assembly.</title>
        <authorList>
            <person name="Kang M."/>
        </authorList>
    </citation>
    <scope>NUCLEOTIDE SEQUENCE</scope>
    <source>
        <strain evidence="2">GTP1</strain>
    </source>
</reference>
<keyword evidence="1" id="KW-1133">Transmembrane helix</keyword>
<organism evidence="2 3">
    <name type="scientific">Ramlibacter albus</name>
    <dbReference type="NCBI Taxonomy" id="2079448"/>
    <lineage>
        <taxon>Bacteria</taxon>
        <taxon>Pseudomonadati</taxon>
        <taxon>Pseudomonadota</taxon>
        <taxon>Betaproteobacteria</taxon>
        <taxon>Burkholderiales</taxon>
        <taxon>Comamonadaceae</taxon>
        <taxon>Ramlibacter</taxon>
    </lineage>
</organism>
<evidence type="ECO:0000313" key="2">
    <source>
        <dbReference type="EMBL" id="MBC5767323.1"/>
    </source>
</evidence>
<keyword evidence="1" id="KW-0472">Membrane</keyword>
<proteinExistence type="predicted"/>
<dbReference type="EMBL" id="JACORU010000010">
    <property type="protein sequence ID" value="MBC5767323.1"/>
    <property type="molecule type" value="Genomic_DNA"/>
</dbReference>
<keyword evidence="1" id="KW-0812">Transmembrane</keyword>
<dbReference type="AlphaFoldDB" id="A0A923MDA7"/>
<keyword evidence="3" id="KW-1185">Reference proteome</keyword>
<evidence type="ECO:0000256" key="1">
    <source>
        <dbReference type="SAM" id="Phobius"/>
    </source>
</evidence>